<dbReference type="OrthoDB" id="202021at2157"/>
<evidence type="ECO:0000313" key="6">
    <source>
        <dbReference type="Proteomes" id="UP000010878"/>
    </source>
</evidence>
<sequence length="222" mass="24908">MGLIGKAEVGPPPGQAALERVPEMELLFEDIRSKGDEPWKIIVWATGGDFKKFENALAADPTIDSYDSLTELPEKRLYRLKLSDEGQRQTVHSVSVEHDITLISITATAEREEVLARFPSRDAIVRLREACLERDRRFELLNLYEEKPSESDGGFESRYGITSGQKEALLTALEKGYFHIPRETTMDEVAEELGISTSALSTRLRRGQQTLLLQTLAQEGSI</sequence>
<dbReference type="PANTHER" id="PTHR34236">
    <property type="entry name" value="DIMETHYL SULFOXIDE REDUCTASE TRANSCRIPTIONAL ACTIVATOR"/>
    <property type="match status" value="1"/>
</dbReference>
<dbReference type="Pfam" id="PF15915">
    <property type="entry name" value="BAT"/>
    <property type="match status" value="1"/>
</dbReference>
<dbReference type="HOGENOM" id="CLU_076274_1_0_2"/>
<keyword evidence="6" id="KW-1185">Reference proteome</keyword>
<dbReference type="KEGG" id="nou:Natoc_0771"/>
<evidence type="ECO:0000313" key="5">
    <source>
        <dbReference type="EMBL" id="AGB36628.1"/>
    </source>
</evidence>
<keyword evidence="2" id="KW-0804">Transcription</keyword>
<feature type="domain" description="HTH bat-type" evidence="3">
    <location>
        <begin position="161"/>
        <end position="212"/>
    </location>
</feature>
<name>L0JXN6_9EURY</name>
<dbReference type="InterPro" id="IPR031803">
    <property type="entry name" value="BAT_GAF/HTH-assoc"/>
</dbReference>
<reference evidence="5 6" key="1">
    <citation type="submission" date="2012-11" db="EMBL/GenBank/DDBJ databases">
        <title>FINISHED of Natronococcus occultus SP4, DSM 3396.</title>
        <authorList>
            <consortium name="DOE Joint Genome Institute"/>
            <person name="Eisen J."/>
            <person name="Huntemann M."/>
            <person name="Wei C.-L."/>
            <person name="Han J."/>
            <person name="Detter J.C."/>
            <person name="Han C."/>
            <person name="Tapia R."/>
            <person name="Chen A."/>
            <person name="Kyrpides N."/>
            <person name="Mavromatis K."/>
            <person name="Markowitz V."/>
            <person name="Szeto E."/>
            <person name="Ivanova N."/>
            <person name="Mikhailova N."/>
            <person name="Ovchinnikova G."/>
            <person name="Pagani I."/>
            <person name="Pati A."/>
            <person name="Goodwin L."/>
            <person name="Nordberg H.P."/>
            <person name="Cantor M.N."/>
            <person name="Hua S.X."/>
            <person name="Woyke T."/>
            <person name="Eisen J."/>
            <person name="Klenk H.-P."/>
            <person name="Klenk H.-P."/>
        </authorList>
    </citation>
    <scope>NUCLEOTIDE SEQUENCE [LARGE SCALE GENOMIC DNA]</scope>
    <source>
        <strain evidence="5 6">SP4</strain>
    </source>
</reference>
<dbReference type="eggNOG" id="arCOG02280">
    <property type="taxonomic scope" value="Archaea"/>
</dbReference>
<feature type="domain" description="Bacterioopsin transcriptional activator GAF and HTH associated" evidence="4">
    <location>
        <begin position="18"/>
        <end position="150"/>
    </location>
</feature>
<keyword evidence="1" id="KW-0805">Transcription regulation</keyword>
<evidence type="ECO:0000256" key="2">
    <source>
        <dbReference type="ARBA" id="ARBA00023163"/>
    </source>
</evidence>
<dbReference type="InterPro" id="IPR007050">
    <property type="entry name" value="HTH_bacterioopsin"/>
</dbReference>
<gene>
    <name evidence="5" type="ORF">Natoc_0771</name>
</gene>
<dbReference type="Pfam" id="PF04967">
    <property type="entry name" value="HTH_10"/>
    <property type="match status" value="1"/>
</dbReference>
<evidence type="ECO:0000256" key="1">
    <source>
        <dbReference type="ARBA" id="ARBA00023015"/>
    </source>
</evidence>
<dbReference type="Proteomes" id="UP000010878">
    <property type="component" value="Chromosome"/>
</dbReference>
<dbReference type="EMBL" id="CP003929">
    <property type="protein sequence ID" value="AGB36628.1"/>
    <property type="molecule type" value="Genomic_DNA"/>
</dbReference>
<proteinExistence type="predicted"/>
<organism evidence="5 6">
    <name type="scientific">Natronococcus occultus SP4</name>
    <dbReference type="NCBI Taxonomy" id="694430"/>
    <lineage>
        <taxon>Archaea</taxon>
        <taxon>Methanobacteriati</taxon>
        <taxon>Methanobacteriota</taxon>
        <taxon>Stenosarchaea group</taxon>
        <taxon>Halobacteria</taxon>
        <taxon>Halobacteriales</taxon>
        <taxon>Natrialbaceae</taxon>
        <taxon>Natronococcus</taxon>
    </lineage>
</organism>
<evidence type="ECO:0000259" key="4">
    <source>
        <dbReference type="Pfam" id="PF15915"/>
    </source>
</evidence>
<protein>
    <submittedName>
        <fullName evidence="5">Putative DNA binding protein</fullName>
    </submittedName>
</protein>
<accession>L0JXN6</accession>
<dbReference type="AlphaFoldDB" id="L0JXN6"/>
<evidence type="ECO:0000259" key="3">
    <source>
        <dbReference type="Pfam" id="PF04967"/>
    </source>
</evidence>
<dbReference type="PANTHER" id="PTHR34236:SF1">
    <property type="entry name" value="DIMETHYL SULFOXIDE REDUCTASE TRANSCRIPTIONAL ACTIVATOR"/>
    <property type="match status" value="1"/>
</dbReference>